<dbReference type="OrthoDB" id="10451601at2759"/>
<evidence type="ECO:0000313" key="3">
    <source>
        <dbReference type="Proteomes" id="UP000499080"/>
    </source>
</evidence>
<feature type="compositionally biased region" description="Polar residues" evidence="1">
    <location>
        <begin position="30"/>
        <end position="49"/>
    </location>
</feature>
<dbReference type="AlphaFoldDB" id="A0A4Y2PL42"/>
<dbReference type="EMBL" id="BGPR01011562">
    <property type="protein sequence ID" value="GBN51901.1"/>
    <property type="molecule type" value="Genomic_DNA"/>
</dbReference>
<keyword evidence="3" id="KW-1185">Reference proteome</keyword>
<evidence type="ECO:0000313" key="2">
    <source>
        <dbReference type="EMBL" id="GBN51901.1"/>
    </source>
</evidence>
<comment type="caution">
    <text evidence="2">The sequence shown here is derived from an EMBL/GenBank/DDBJ whole genome shotgun (WGS) entry which is preliminary data.</text>
</comment>
<organism evidence="2 3">
    <name type="scientific">Araneus ventricosus</name>
    <name type="common">Orbweaver spider</name>
    <name type="synonym">Epeira ventricosa</name>
    <dbReference type="NCBI Taxonomy" id="182803"/>
    <lineage>
        <taxon>Eukaryota</taxon>
        <taxon>Metazoa</taxon>
        <taxon>Ecdysozoa</taxon>
        <taxon>Arthropoda</taxon>
        <taxon>Chelicerata</taxon>
        <taxon>Arachnida</taxon>
        <taxon>Araneae</taxon>
        <taxon>Araneomorphae</taxon>
        <taxon>Entelegynae</taxon>
        <taxon>Araneoidea</taxon>
        <taxon>Araneidae</taxon>
        <taxon>Araneus</taxon>
    </lineage>
</organism>
<protein>
    <submittedName>
        <fullName evidence="2">Uncharacterized protein</fullName>
    </submittedName>
</protein>
<feature type="region of interest" description="Disordered" evidence="1">
    <location>
        <begin position="30"/>
        <end position="64"/>
    </location>
</feature>
<name>A0A4Y2PL42_ARAVE</name>
<accession>A0A4Y2PL42</accession>
<gene>
    <name evidence="2" type="ORF">AVEN_167759_1</name>
</gene>
<sequence>MDPRQADKTTRLSRPFLRPAVNPIMTLTSTKHSADTTPRGSIVVNNTSPSRERARNLSDNLHSPNPISIRELLCPIDYGPDRNLPDSRRKTPPTDQVAIQFIPFPIYRPESFC</sequence>
<dbReference type="Proteomes" id="UP000499080">
    <property type="component" value="Unassembled WGS sequence"/>
</dbReference>
<evidence type="ECO:0000256" key="1">
    <source>
        <dbReference type="SAM" id="MobiDB-lite"/>
    </source>
</evidence>
<proteinExistence type="predicted"/>
<reference evidence="2 3" key="1">
    <citation type="journal article" date="2019" name="Sci. Rep.">
        <title>Orb-weaving spider Araneus ventricosus genome elucidates the spidroin gene catalogue.</title>
        <authorList>
            <person name="Kono N."/>
            <person name="Nakamura H."/>
            <person name="Ohtoshi R."/>
            <person name="Moran D.A.P."/>
            <person name="Shinohara A."/>
            <person name="Yoshida Y."/>
            <person name="Fujiwara M."/>
            <person name="Mori M."/>
            <person name="Tomita M."/>
            <person name="Arakawa K."/>
        </authorList>
    </citation>
    <scope>NUCLEOTIDE SEQUENCE [LARGE SCALE GENOMIC DNA]</scope>
</reference>